<dbReference type="InterPro" id="IPR039425">
    <property type="entry name" value="RNA_pol_sigma-70-like"/>
</dbReference>
<evidence type="ECO:0000256" key="5">
    <source>
        <dbReference type="ARBA" id="ARBA00023163"/>
    </source>
</evidence>
<dbReference type="InterPro" id="IPR014284">
    <property type="entry name" value="RNA_pol_sigma-70_dom"/>
</dbReference>
<accession>A0ABX1J725</accession>
<keyword evidence="2" id="KW-0805">Transcription regulation</keyword>
<keyword evidence="9" id="KW-1185">Reference proteome</keyword>
<dbReference type="PANTHER" id="PTHR43133:SF57">
    <property type="entry name" value="RNA POLYMERASE SIGMA-70 FACTOR"/>
    <property type="match status" value="1"/>
</dbReference>
<dbReference type="RefSeq" id="WP_168515867.1">
    <property type="nucleotide sequence ID" value="NZ_JAAXLS010000008.1"/>
</dbReference>
<dbReference type="Gene3D" id="1.10.1740.10">
    <property type="match status" value="1"/>
</dbReference>
<keyword evidence="5" id="KW-0804">Transcription</keyword>
<dbReference type="NCBIfam" id="TIGR02937">
    <property type="entry name" value="sigma70-ECF"/>
    <property type="match status" value="1"/>
</dbReference>
<evidence type="ECO:0000259" key="6">
    <source>
        <dbReference type="Pfam" id="PF04542"/>
    </source>
</evidence>
<feature type="domain" description="RNA polymerase sigma-70 region 4" evidence="7">
    <location>
        <begin position="131"/>
        <end position="179"/>
    </location>
</feature>
<evidence type="ECO:0000313" key="9">
    <source>
        <dbReference type="Proteomes" id="UP000715441"/>
    </source>
</evidence>
<evidence type="ECO:0000256" key="2">
    <source>
        <dbReference type="ARBA" id="ARBA00023015"/>
    </source>
</evidence>
<dbReference type="InterPro" id="IPR036388">
    <property type="entry name" value="WH-like_DNA-bd_sf"/>
</dbReference>
<protein>
    <submittedName>
        <fullName evidence="8">Sigma-70 family RNA polymerase sigma factor</fullName>
    </submittedName>
</protein>
<keyword evidence="3" id="KW-0731">Sigma factor</keyword>
<dbReference type="Pfam" id="PF04542">
    <property type="entry name" value="Sigma70_r2"/>
    <property type="match status" value="1"/>
</dbReference>
<dbReference type="Gene3D" id="1.10.10.10">
    <property type="entry name" value="Winged helix-like DNA-binding domain superfamily/Winged helix DNA-binding domain"/>
    <property type="match status" value="1"/>
</dbReference>
<dbReference type="InterPro" id="IPR007627">
    <property type="entry name" value="RNA_pol_sigma70_r2"/>
</dbReference>
<name>A0ABX1J725_9PSEU</name>
<comment type="similarity">
    <text evidence="1">Belongs to the sigma-70 factor family. ECF subfamily.</text>
</comment>
<dbReference type="SUPFAM" id="SSF88946">
    <property type="entry name" value="Sigma2 domain of RNA polymerase sigma factors"/>
    <property type="match status" value="1"/>
</dbReference>
<dbReference type="Pfam" id="PF04545">
    <property type="entry name" value="Sigma70_r4"/>
    <property type="match status" value="1"/>
</dbReference>
<dbReference type="InterPro" id="IPR013325">
    <property type="entry name" value="RNA_pol_sigma_r2"/>
</dbReference>
<dbReference type="Proteomes" id="UP000715441">
    <property type="component" value="Unassembled WGS sequence"/>
</dbReference>
<dbReference type="PANTHER" id="PTHR43133">
    <property type="entry name" value="RNA POLYMERASE ECF-TYPE SIGMA FACTO"/>
    <property type="match status" value="1"/>
</dbReference>
<evidence type="ECO:0000259" key="7">
    <source>
        <dbReference type="Pfam" id="PF04545"/>
    </source>
</evidence>
<evidence type="ECO:0000256" key="1">
    <source>
        <dbReference type="ARBA" id="ARBA00010641"/>
    </source>
</evidence>
<proteinExistence type="inferred from homology"/>
<evidence type="ECO:0000313" key="8">
    <source>
        <dbReference type="EMBL" id="NKQ54215.1"/>
    </source>
</evidence>
<evidence type="ECO:0000256" key="4">
    <source>
        <dbReference type="ARBA" id="ARBA00023125"/>
    </source>
</evidence>
<dbReference type="SUPFAM" id="SSF88659">
    <property type="entry name" value="Sigma3 and sigma4 domains of RNA polymerase sigma factors"/>
    <property type="match status" value="1"/>
</dbReference>
<reference evidence="8 9" key="1">
    <citation type="submission" date="2020-04" db="EMBL/GenBank/DDBJ databases">
        <title>Novel species.</title>
        <authorList>
            <person name="Teo W.F.A."/>
            <person name="Lipun K."/>
            <person name="Srisuk N."/>
            <person name="Duangmal K."/>
        </authorList>
    </citation>
    <scope>NUCLEOTIDE SEQUENCE [LARGE SCALE GENOMIC DNA]</scope>
    <source>
        <strain evidence="8 9">K13G38</strain>
    </source>
</reference>
<dbReference type="InterPro" id="IPR007630">
    <property type="entry name" value="RNA_pol_sigma70_r4"/>
</dbReference>
<dbReference type="EMBL" id="JAAXLS010000008">
    <property type="protein sequence ID" value="NKQ54215.1"/>
    <property type="molecule type" value="Genomic_DNA"/>
</dbReference>
<feature type="domain" description="RNA polymerase sigma-70 region 2" evidence="6">
    <location>
        <begin position="27"/>
        <end position="94"/>
    </location>
</feature>
<evidence type="ECO:0000256" key="3">
    <source>
        <dbReference type="ARBA" id="ARBA00023082"/>
    </source>
</evidence>
<gene>
    <name evidence="8" type="ORF">HFP15_15105</name>
</gene>
<keyword evidence="4" id="KW-0238">DNA-binding</keyword>
<organism evidence="8 9">
    <name type="scientific">Amycolatopsis acididurans</name>
    <dbReference type="NCBI Taxonomy" id="2724524"/>
    <lineage>
        <taxon>Bacteria</taxon>
        <taxon>Bacillati</taxon>
        <taxon>Actinomycetota</taxon>
        <taxon>Actinomycetes</taxon>
        <taxon>Pseudonocardiales</taxon>
        <taxon>Pseudonocardiaceae</taxon>
        <taxon>Amycolatopsis</taxon>
    </lineage>
</organism>
<sequence>MSVTADEQVWALVTEARTGDRAAIGRLYELHMRDIFGFVYARLGDRHLAEDITSETFVRALRRMGSLSHRRSTFAAWLITIARNLVLDEMKSARHRREVAMPENFDAPGESGDISELIWRRQAAQEALRRLATLTPDQRTCLELRYLRGLSVAEVAHEMRKPSGAVRAVQLRALRRLRELIPPAMLEAPAGGAGGAASDGP</sequence>
<dbReference type="InterPro" id="IPR013324">
    <property type="entry name" value="RNA_pol_sigma_r3/r4-like"/>
</dbReference>
<comment type="caution">
    <text evidence="8">The sequence shown here is derived from an EMBL/GenBank/DDBJ whole genome shotgun (WGS) entry which is preliminary data.</text>
</comment>